<dbReference type="EMBL" id="SMCR01000011">
    <property type="protein sequence ID" value="TCV92643.1"/>
    <property type="molecule type" value="Genomic_DNA"/>
</dbReference>
<protein>
    <recommendedName>
        <fullName evidence="3">Tetratricopeptide repeat protein</fullName>
    </recommendedName>
</protein>
<evidence type="ECO:0008006" key="3">
    <source>
        <dbReference type="Google" id="ProtNLM"/>
    </source>
</evidence>
<reference evidence="1 2" key="1">
    <citation type="submission" date="2019-03" db="EMBL/GenBank/DDBJ databases">
        <title>Genomic Encyclopedia of Type Strains, Phase IV (KMG-IV): sequencing the most valuable type-strain genomes for metagenomic binning, comparative biology and taxonomic classification.</title>
        <authorList>
            <person name="Goeker M."/>
        </authorList>
    </citation>
    <scope>NUCLEOTIDE SEQUENCE [LARGE SCALE GENOMIC DNA]</scope>
    <source>
        <strain evidence="1 2">DSM 19580</strain>
    </source>
</reference>
<dbReference type="RefSeq" id="WP_131867210.1">
    <property type="nucleotide sequence ID" value="NZ_SMCR01000011.1"/>
</dbReference>
<dbReference type="Proteomes" id="UP000295719">
    <property type="component" value="Unassembled WGS sequence"/>
</dbReference>
<gene>
    <name evidence="1" type="ORF">EDC52_11192</name>
</gene>
<name>A0A4R3YP14_9GAMM</name>
<accession>A0A4R3YP14</accession>
<keyword evidence="2" id="KW-1185">Reference proteome</keyword>
<proteinExistence type="predicted"/>
<evidence type="ECO:0000313" key="1">
    <source>
        <dbReference type="EMBL" id="TCV92643.1"/>
    </source>
</evidence>
<comment type="caution">
    <text evidence="1">The sequence shown here is derived from an EMBL/GenBank/DDBJ whole genome shotgun (WGS) entry which is preliminary data.</text>
</comment>
<organism evidence="1 2">
    <name type="scientific">Biostraticola tofi</name>
    <dbReference type="NCBI Taxonomy" id="466109"/>
    <lineage>
        <taxon>Bacteria</taxon>
        <taxon>Pseudomonadati</taxon>
        <taxon>Pseudomonadota</taxon>
        <taxon>Gammaproteobacteria</taxon>
        <taxon>Enterobacterales</taxon>
        <taxon>Bruguierivoracaceae</taxon>
        <taxon>Biostraticola</taxon>
    </lineage>
</organism>
<dbReference type="OrthoDB" id="6710670at2"/>
<sequence length="243" mass="26681">MNWIGKGGLLAALCYVAHSAAATDDDQIKLACDKVDSYAQAGASAYQHGNLAKAIDEYTAQAGWSEFCRRSQREIQTAYNNIALMLIRNDEPLQARAWLNLAPDNDKSRYNLTLLQPILTRLTPALASTPMGQYWRYAGQGVWSSVSVMPADNGQWKITFNGYYMPGMGMFYGPNIGQFTTIQSIDNNKSIYAPLADSTISDAPCQVDMLFEADRLHLTQGSGDCGFGMNVAASGEFLRVSLY</sequence>
<dbReference type="AlphaFoldDB" id="A0A4R3YP14"/>
<evidence type="ECO:0000313" key="2">
    <source>
        <dbReference type="Proteomes" id="UP000295719"/>
    </source>
</evidence>